<dbReference type="Proteomes" id="UP000183760">
    <property type="component" value="Unassembled WGS sequence"/>
</dbReference>
<evidence type="ECO:0000313" key="1">
    <source>
        <dbReference type="EMBL" id="GEN07806.1"/>
    </source>
</evidence>
<protein>
    <submittedName>
        <fullName evidence="2">Tetratricopeptide repeat-containing protein</fullName>
    </submittedName>
</protein>
<dbReference type="Proteomes" id="UP000321514">
    <property type="component" value="Unassembled WGS sequence"/>
</dbReference>
<evidence type="ECO:0000313" key="4">
    <source>
        <dbReference type="Proteomes" id="UP000321514"/>
    </source>
</evidence>
<dbReference type="AlphaFoldDB" id="A0A511T0X9"/>
<dbReference type="EMBL" id="BJXR01000025">
    <property type="protein sequence ID" value="GEN07806.1"/>
    <property type="molecule type" value="Genomic_DNA"/>
</dbReference>
<sequence>MNLPSPLRVLALTVLVTACATSPKPLPASKPSEPRYVVGFLSLRPTTPEAAEEARAQEARLLAALTELTRNTPIDVVRPTVTVPTSLEQAPALAREAKVNLLLWGDATVDAGKLTVKLSAFETLLSLPSSFWPMEYAAGDAQRPEALSLDALRLAQAVLQETLLPMMMLDQPTNTRAVLDVLVVKHPKDWVDWNMDIIQRRWGMLGRLLRDGALTEKRYRAALDAVLTWRKDHAATPSSDIKEAFYSVGLARGLLLQGKPQAVVDLLAPIVERMPKDFESRLLLGRAQLALGRAEEAANTLEPLAREGKSAGATRIYVAAVTELPDGAPRANTALDTLVEKNPEDAMAHLLRHLTAPGTRDASALKAFTATHPGEDWPLPLARHLTGEAPTFGPNPDDEDSTDHGVRLRRIQLHYYLGEAALAGRLPGKAGAVDLELARQHFQAALATHAFHHPTYDVADFQLEQLARTPPAATP</sequence>
<comment type="caution">
    <text evidence="1">The sequence shown here is derived from an EMBL/GenBank/DDBJ whole genome shotgun (WGS) entry which is preliminary data.</text>
</comment>
<dbReference type="Pfam" id="PF14559">
    <property type="entry name" value="TPR_19"/>
    <property type="match status" value="1"/>
</dbReference>
<dbReference type="SUPFAM" id="SSF48452">
    <property type="entry name" value="TPR-like"/>
    <property type="match status" value="1"/>
</dbReference>
<dbReference type="Gene3D" id="1.25.40.10">
    <property type="entry name" value="Tetratricopeptide repeat domain"/>
    <property type="match status" value="1"/>
</dbReference>
<dbReference type="STRING" id="1334629.MFUL124B02_01735"/>
<name>A0A511T0X9_MYXFU</name>
<accession>A0A511T0X9</accession>
<proteinExistence type="predicted"/>
<dbReference type="EMBL" id="FOIB01000001">
    <property type="protein sequence ID" value="SES79298.1"/>
    <property type="molecule type" value="Genomic_DNA"/>
</dbReference>
<reference evidence="1 4" key="2">
    <citation type="submission" date="2019-07" db="EMBL/GenBank/DDBJ databases">
        <title>Whole genome shotgun sequence of Myxococcus fulvus NBRC 100333.</title>
        <authorList>
            <person name="Hosoyama A."/>
            <person name="Uohara A."/>
            <person name="Ohji S."/>
            <person name="Ichikawa N."/>
        </authorList>
    </citation>
    <scope>NUCLEOTIDE SEQUENCE [LARGE SCALE GENOMIC DNA]</scope>
    <source>
        <strain evidence="1 4">NBRC 100333</strain>
    </source>
</reference>
<dbReference type="InterPro" id="IPR011990">
    <property type="entry name" value="TPR-like_helical_dom_sf"/>
</dbReference>
<evidence type="ECO:0000313" key="3">
    <source>
        <dbReference type="Proteomes" id="UP000183760"/>
    </source>
</evidence>
<gene>
    <name evidence="1" type="ORF">MFU01_28430</name>
    <name evidence="2" type="ORF">SAMN05443572_101169</name>
</gene>
<organism evidence="1 4">
    <name type="scientific">Myxococcus fulvus</name>
    <dbReference type="NCBI Taxonomy" id="33"/>
    <lineage>
        <taxon>Bacteria</taxon>
        <taxon>Pseudomonadati</taxon>
        <taxon>Myxococcota</taxon>
        <taxon>Myxococcia</taxon>
        <taxon>Myxococcales</taxon>
        <taxon>Cystobacterineae</taxon>
        <taxon>Myxococcaceae</taxon>
        <taxon>Myxococcus</taxon>
    </lineage>
</organism>
<dbReference type="OrthoDB" id="5517673at2"/>
<evidence type="ECO:0000313" key="2">
    <source>
        <dbReference type="EMBL" id="SES79298.1"/>
    </source>
</evidence>
<keyword evidence="3" id="KW-1185">Reference proteome</keyword>
<dbReference type="RefSeq" id="WP_074948367.1">
    <property type="nucleotide sequence ID" value="NZ_BJXR01000025.1"/>
</dbReference>
<reference evidence="2 3" key="1">
    <citation type="submission" date="2016-10" db="EMBL/GenBank/DDBJ databases">
        <authorList>
            <person name="Varghese N."/>
            <person name="Submissions S."/>
        </authorList>
    </citation>
    <scope>NUCLEOTIDE SEQUENCE [LARGE SCALE GENOMIC DNA]</scope>
    <source>
        <strain evidence="2 3">DSM 16525</strain>
    </source>
</reference>